<reference evidence="1" key="1">
    <citation type="submission" date="2023-04" db="EMBL/GenBank/DDBJ databases">
        <title>Chromosome-level genome of Chaenocephalus aceratus.</title>
        <authorList>
            <person name="Park H."/>
        </authorList>
    </citation>
    <scope>NUCLEOTIDE SEQUENCE</scope>
    <source>
        <strain evidence="1">DE</strain>
        <tissue evidence="1">Muscle</tissue>
    </source>
</reference>
<protein>
    <submittedName>
        <fullName evidence="1">Zinc finger BED domain containing protein 4</fullName>
    </submittedName>
</protein>
<name>A0AAD9FK00_DISEL</name>
<gene>
    <name evidence="1" type="ORF">KUDE01_012782</name>
</gene>
<accession>A0AAD9FK00</accession>
<dbReference type="Proteomes" id="UP001228049">
    <property type="component" value="Unassembled WGS sequence"/>
</dbReference>
<comment type="caution">
    <text evidence="1">The sequence shown here is derived from an EMBL/GenBank/DDBJ whole genome shotgun (WGS) entry which is preliminary data.</text>
</comment>
<dbReference type="InterPro" id="IPR012337">
    <property type="entry name" value="RNaseH-like_sf"/>
</dbReference>
<organism evidence="1 2">
    <name type="scientific">Dissostichus eleginoides</name>
    <name type="common">Patagonian toothfish</name>
    <name type="synonym">Dissostichus amissus</name>
    <dbReference type="NCBI Taxonomy" id="100907"/>
    <lineage>
        <taxon>Eukaryota</taxon>
        <taxon>Metazoa</taxon>
        <taxon>Chordata</taxon>
        <taxon>Craniata</taxon>
        <taxon>Vertebrata</taxon>
        <taxon>Euteleostomi</taxon>
        <taxon>Actinopterygii</taxon>
        <taxon>Neopterygii</taxon>
        <taxon>Teleostei</taxon>
        <taxon>Neoteleostei</taxon>
        <taxon>Acanthomorphata</taxon>
        <taxon>Eupercaria</taxon>
        <taxon>Perciformes</taxon>
        <taxon>Notothenioidei</taxon>
        <taxon>Nototheniidae</taxon>
        <taxon>Dissostichus</taxon>
    </lineage>
</organism>
<evidence type="ECO:0000313" key="2">
    <source>
        <dbReference type="Proteomes" id="UP001228049"/>
    </source>
</evidence>
<proteinExistence type="predicted"/>
<keyword evidence="2" id="KW-1185">Reference proteome</keyword>
<evidence type="ECO:0000313" key="1">
    <source>
        <dbReference type="EMBL" id="KAK1905602.1"/>
    </source>
</evidence>
<dbReference type="AlphaFoldDB" id="A0AAD9FK00"/>
<dbReference type="EMBL" id="JASDAP010000003">
    <property type="protein sequence ID" value="KAK1905602.1"/>
    <property type="molecule type" value="Genomic_DNA"/>
</dbReference>
<sequence>MFNIERKVQATVTDNGSNFVKAFREFGQREEVEEGGQDGNEDAGFEDVGTILDGEGEDEGLQFCLPPHHCCASHTLNLIASKDLERAVPQGATRKLFYSAMAKCSAIWNKAHRSRLAAEAVEEIGKMKLIIPCVTWWNSEYNAVQKIVSLTDAQLAEVCERLAVPKLLANELAFLNEYAEVLNPLACALDLLQGETKCFLGLVIPTLQTLKKRLSDKKPHVRFFSEVIDTVIKAIDSRFQKWFSSREAKLATASSPQFRLWWLP</sequence>
<dbReference type="PANTHER" id="PTHR47501">
    <property type="entry name" value="TRANSPOSASE-RELATED"/>
    <property type="match status" value="1"/>
</dbReference>
<dbReference type="SUPFAM" id="SSF53098">
    <property type="entry name" value="Ribonuclease H-like"/>
    <property type="match status" value="1"/>
</dbReference>
<dbReference type="PANTHER" id="PTHR47501:SF6">
    <property type="match status" value="1"/>
</dbReference>